<feature type="domain" description="CCHC-type" evidence="3">
    <location>
        <begin position="3"/>
        <end position="18"/>
    </location>
</feature>
<organism evidence="4 5">
    <name type="scientific">Cryptolaemus montrouzieri</name>
    <dbReference type="NCBI Taxonomy" id="559131"/>
    <lineage>
        <taxon>Eukaryota</taxon>
        <taxon>Metazoa</taxon>
        <taxon>Ecdysozoa</taxon>
        <taxon>Arthropoda</taxon>
        <taxon>Hexapoda</taxon>
        <taxon>Insecta</taxon>
        <taxon>Pterygota</taxon>
        <taxon>Neoptera</taxon>
        <taxon>Endopterygota</taxon>
        <taxon>Coleoptera</taxon>
        <taxon>Polyphaga</taxon>
        <taxon>Cucujiformia</taxon>
        <taxon>Coccinelloidea</taxon>
        <taxon>Coccinellidae</taxon>
        <taxon>Scymninae</taxon>
        <taxon>Scymnini</taxon>
        <taxon>Cryptolaemus</taxon>
    </lineage>
</organism>
<keyword evidence="1" id="KW-0863">Zinc-finger</keyword>
<feature type="compositionally biased region" description="Polar residues" evidence="2">
    <location>
        <begin position="14"/>
        <end position="24"/>
    </location>
</feature>
<evidence type="ECO:0000259" key="3">
    <source>
        <dbReference type="PROSITE" id="PS50158"/>
    </source>
</evidence>
<evidence type="ECO:0000256" key="1">
    <source>
        <dbReference type="PROSITE-ProRule" id="PRU00047"/>
    </source>
</evidence>
<comment type="caution">
    <text evidence="4">The sequence shown here is derived from an EMBL/GenBank/DDBJ whole genome shotgun (WGS) entry which is preliminary data.</text>
</comment>
<reference evidence="4 5" key="1">
    <citation type="journal article" date="2021" name="BMC Biol.">
        <title>Horizontally acquired antibacterial genes associated with adaptive radiation of ladybird beetles.</title>
        <authorList>
            <person name="Li H.S."/>
            <person name="Tang X.F."/>
            <person name="Huang Y.H."/>
            <person name="Xu Z.Y."/>
            <person name="Chen M.L."/>
            <person name="Du X.Y."/>
            <person name="Qiu B.Y."/>
            <person name="Chen P.T."/>
            <person name="Zhang W."/>
            <person name="Slipinski A."/>
            <person name="Escalona H.E."/>
            <person name="Waterhouse R.M."/>
            <person name="Zwick A."/>
            <person name="Pang H."/>
        </authorList>
    </citation>
    <scope>NUCLEOTIDE SEQUENCE [LARGE SCALE GENOMIC DNA]</scope>
    <source>
        <strain evidence="4">SYSU2018</strain>
    </source>
</reference>
<dbReference type="AlphaFoldDB" id="A0ABD2PHK9"/>
<name>A0ABD2PHK9_9CUCU</name>
<protein>
    <recommendedName>
        <fullName evidence="3">CCHC-type domain-containing protein</fullName>
    </recommendedName>
</protein>
<dbReference type="Pfam" id="PF00098">
    <property type="entry name" value="zf-CCHC"/>
    <property type="match status" value="1"/>
</dbReference>
<dbReference type="GO" id="GO:0008270">
    <property type="term" value="F:zinc ion binding"/>
    <property type="evidence" value="ECO:0007669"/>
    <property type="project" value="UniProtKB-KW"/>
</dbReference>
<dbReference type="SMART" id="SM00343">
    <property type="entry name" value="ZnF_C2HC"/>
    <property type="match status" value="1"/>
</dbReference>
<dbReference type="EMBL" id="JABFTP020000186">
    <property type="protein sequence ID" value="KAL3290473.1"/>
    <property type="molecule type" value="Genomic_DNA"/>
</dbReference>
<accession>A0ABD2PHK9</accession>
<dbReference type="Proteomes" id="UP001516400">
    <property type="component" value="Unassembled WGS sequence"/>
</dbReference>
<dbReference type="SUPFAM" id="SSF57756">
    <property type="entry name" value="Retrovirus zinc finger-like domains"/>
    <property type="match status" value="1"/>
</dbReference>
<keyword evidence="5" id="KW-1185">Reference proteome</keyword>
<dbReference type="InterPro" id="IPR001878">
    <property type="entry name" value="Znf_CCHC"/>
</dbReference>
<keyword evidence="1" id="KW-0862">Zinc</keyword>
<feature type="compositionally biased region" description="Polar residues" evidence="2">
    <location>
        <begin position="38"/>
        <end position="59"/>
    </location>
</feature>
<gene>
    <name evidence="4" type="ORF">HHI36_023814</name>
</gene>
<evidence type="ECO:0000313" key="5">
    <source>
        <dbReference type="Proteomes" id="UP001516400"/>
    </source>
</evidence>
<dbReference type="PROSITE" id="PS50158">
    <property type="entry name" value="ZF_CCHC"/>
    <property type="match status" value="1"/>
</dbReference>
<dbReference type="InterPro" id="IPR036875">
    <property type="entry name" value="Znf_CCHC_sf"/>
</dbReference>
<keyword evidence="1" id="KW-0479">Metal-binding</keyword>
<dbReference type="Gene3D" id="4.10.60.10">
    <property type="entry name" value="Zinc finger, CCHC-type"/>
    <property type="match status" value="1"/>
</dbReference>
<evidence type="ECO:0000313" key="4">
    <source>
        <dbReference type="EMBL" id="KAL3290473.1"/>
    </source>
</evidence>
<sequence length="143" mass="16398">MECFTCKQTGHIANSCPNPPNNSLDLDISPEGTKETTQESTGLDHTTTQPEEPSLTQAPCQKRLHSDTLSTSDQLRALEENSPISHSVKTQCHLRLFLRFKLLRKLRKRNEKQGNLLDKAYRKTINKELPKHIKKLHTFSFFL</sequence>
<evidence type="ECO:0000256" key="2">
    <source>
        <dbReference type="SAM" id="MobiDB-lite"/>
    </source>
</evidence>
<proteinExistence type="predicted"/>
<feature type="region of interest" description="Disordered" evidence="2">
    <location>
        <begin position="14"/>
        <end position="73"/>
    </location>
</feature>